<dbReference type="AlphaFoldDB" id="A0A857LKD8"/>
<organism evidence="8">
    <name type="scientific">Gordonia amarae</name>
    <dbReference type="NCBI Taxonomy" id="36821"/>
    <lineage>
        <taxon>Bacteria</taxon>
        <taxon>Bacillati</taxon>
        <taxon>Actinomycetota</taxon>
        <taxon>Actinomycetes</taxon>
        <taxon>Mycobacteriales</taxon>
        <taxon>Gordoniaceae</taxon>
        <taxon>Gordonia</taxon>
    </lineage>
</organism>
<gene>
    <name evidence="8" type="ORF">GII30_07285</name>
</gene>
<evidence type="ECO:0000256" key="1">
    <source>
        <dbReference type="ARBA" id="ARBA00002994"/>
    </source>
</evidence>
<evidence type="ECO:0000256" key="3">
    <source>
        <dbReference type="ARBA" id="ARBA00022832"/>
    </source>
</evidence>
<dbReference type="SUPFAM" id="SSF52096">
    <property type="entry name" value="ClpP/crotonase"/>
    <property type="match status" value="1"/>
</dbReference>
<evidence type="ECO:0000256" key="4">
    <source>
        <dbReference type="ARBA" id="ARBA00023709"/>
    </source>
</evidence>
<sequence>MCRRTSRKPSVSIPSSRPPGGRPGRPRCRHYDGEPSPGRSGPAVTAPLDVHRVGDIVRLTLATPRRKNALSLQVLGALSGALRDLGTDIAGVLLTGGPDIFSAGADFADLTGTVADIAVDDAVADVADAIAAAPVPVIAAIEGPCMGAAVHLALTCDARIIGESGYLQVPAVRLGLLYNPEAVRWLSANYPRDSVRRMLVIGERFGAQDAQRAGLVSRVVPAGEAATQAATMLAALSPEHRRATAYTRALLHEAESAIPDPDERWQRRRRELLDSPARAQAVAQARRKHLHHNPSDD</sequence>
<evidence type="ECO:0000313" key="8">
    <source>
        <dbReference type="EMBL" id="QHN39000.1"/>
    </source>
</evidence>
<dbReference type="Pfam" id="PF00378">
    <property type="entry name" value="ECH_1"/>
    <property type="match status" value="1"/>
</dbReference>
<evidence type="ECO:0000256" key="6">
    <source>
        <dbReference type="RuleBase" id="RU003707"/>
    </source>
</evidence>
<dbReference type="Gene3D" id="3.90.226.10">
    <property type="entry name" value="2-enoyl-CoA Hydratase, Chain A, domain 1"/>
    <property type="match status" value="1"/>
</dbReference>
<comment type="catalytic activity">
    <reaction evidence="4">
        <text>a (3S)-3-hydroxyacyl-CoA = a (2E)-enoyl-CoA + H2O</text>
        <dbReference type="Rhea" id="RHEA:16105"/>
        <dbReference type="ChEBI" id="CHEBI:15377"/>
        <dbReference type="ChEBI" id="CHEBI:57318"/>
        <dbReference type="ChEBI" id="CHEBI:58856"/>
        <dbReference type="EC" id="4.2.1.17"/>
    </reaction>
</comment>
<keyword evidence="3" id="KW-0276">Fatty acid metabolism</keyword>
<name>A0A857LKD8_9ACTN</name>
<accession>A0A857LKD8</accession>
<dbReference type="GO" id="GO:0004300">
    <property type="term" value="F:enoyl-CoA hydratase activity"/>
    <property type="evidence" value="ECO:0007669"/>
    <property type="project" value="UniProtKB-EC"/>
</dbReference>
<feature type="region of interest" description="Disordered" evidence="7">
    <location>
        <begin position="259"/>
        <end position="297"/>
    </location>
</feature>
<evidence type="ECO:0000256" key="5">
    <source>
        <dbReference type="ARBA" id="ARBA00023717"/>
    </source>
</evidence>
<dbReference type="CDD" id="cd06558">
    <property type="entry name" value="crotonase-like"/>
    <property type="match status" value="1"/>
</dbReference>
<evidence type="ECO:0000256" key="7">
    <source>
        <dbReference type="SAM" id="MobiDB-lite"/>
    </source>
</evidence>
<comment type="similarity">
    <text evidence="2 6">Belongs to the enoyl-CoA hydratase/isomerase family.</text>
</comment>
<dbReference type="InterPro" id="IPR001753">
    <property type="entry name" value="Enoyl-CoA_hydra/iso"/>
</dbReference>
<dbReference type="InterPro" id="IPR018376">
    <property type="entry name" value="Enoyl-CoA_hyd/isom_CS"/>
</dbReference>
<keyword evidence="3" id="KW-0443">Lipid metabolism</keyword>
<feature type="compositionally biased region" description="Basic residues" evidence="7">
    <location>
        <begin position="285"/>
        <end position="297"/>
    </location>
</feature>
<comment type="function">
    <text evidence="1">Could possibly oxidize fatty acids using specific components.</text>
</comment>
<dbReference type="EMBL" id="CP045810">
    <property type="protein sequence ID" value="QHN39000.1"/>
    <property type="molecule type" value="Genomic_DNA"/>
</dbReference>
<dbReference type="PANTHER" id="PTHR11941">
    <property type="entry name" value="ENOYL-COA HYDRATASE-RELATED"/>
    <property type="match status" value="1"/>
</dbReference>
<dbReference type="PANTHER" id="PTHR11941:SF54">
    <property type="entry name" value="ENOYL-COA HYDRATASE, MITOCHONDRIAL"/>
    <property type="match status" value="1"/>
</dbReference>
<comment type="catalytic activity">
    <reaction evidence="5">
        <text>a 4-saturated-(3S)-3-hydroxyacyl-CoA = a (3E)-enoyl-CoA + H2O</text>
        <dbReference type="Rhea" id="RHEA:20724"/>
        <dbReference type="ChEBI" id="CHEBI:15377"/>
        <dbReference type="ChEBI" id="CHEBI:58521"/>
        <dbReference type="ChEBI" id="CHEBI:137480"/>
        <dbReference type="EC" id="4.2.1.17"/>
    </reaction>
</comment>
<protein>
    <submittedName>
        <fullName evidence="8">Uncharacterized protein</fullName>
    </submittedName>
</protein>
<proteinExistence type="inferred from homology"/>
<feature type="region of interest" description="Disordered" evidence="7">
    <location>
        <begin position="1"/>
        <end position="46"/>
    </location>
</feature>
<evidence type="ECO:0000256" key="2">
    <source>
        <dbReference type="ARBA" id="ARBA00005254"/>
    </source>
</evidence>
<dbReference type="GO" id="GO:0006635">
    <property type="term" value="P:fatty acid beta-oxidation"/>
    <property type="evidence" value="ECO:0007669"/>
    <property type="project" value="TreeGrafter"/>
</dbReference>
<dbReference type="InterPro" id="IPR029045">
    <property type="entry name" value="ClpP/crotonase-like_dom_sf"/>
</dbReference>
<dbReference type="PROSITE" id="PS00166">
    <property type="entry name" value="ENOYL_COA_HYDRATASE"/>
    <property type="match status" value="1"/>
</dbReference>
<reference evidence="8" key="1">
    <citation type="journal article" date="2021" name="Nat. Microbiol.">
        <title>Cocultivation of an ultrasmall environmental parasitic bacterium with lytic ability against bacteria associated with wastewater foams.</title>
        <authorList>
            <person name="Batinovic S."/>
            <person name="Rose J.J.A."/>
            <person name="Ratcliffe J."/>
            <person name="Seviour R.J."/>
            <person name="Petrovski S."/>
        </authorList>
    </citation>
    <scope>NUCLEOTIDE SEQUENCE</scope>
    <source>
        <strain evidence="8">CON44</strain>
    </source>
</reference>